<dbReference type="EMBL" id="JAVDPY010000008">
    <property type="protein sequence ID" value="MDR6335747.1"/>
    <property type="molecule type" value="Genomic_DNA"/>
</dbReference>
<evidence type="ECO:0000313" key="2">
    <source>
        <dbReference type="EMBL" id="MDR6335747.1"/>
    </source>
</evidence>
<accession>A0ABU1KM95</accession>
<feature type="signal peptide" evidence="1">
    <location>
        <begin position="1"/>
        <end position="24"/>
    </location>
</feature>
<dbReference type="Proteomes" id="UP001245370">
    <property type="component" value="Unassembled WGS sequence"/>
</dbReference>
<sequence>MKRRMISLGVVAAVSLAATGSAFALTGKEFLSKYNKDKDNTVEIVEAIDLGTKVFKAINPDKDKTLEAAETKGRLTDEDWAAVNKDGDKTLELDEWLIIVRKRFNDADANKDGKLTEAELDAPAGQQLLLLIAK</sequence>
<comment type="caution">
    <text evidence="2">The sequence shown here is derived from an EMBL/GenBank/DDBJ whole genome shotgun (WGS) entry which is preliminary data.</text>
</comment>
<reference evidence="2 3" key="1">
    <citation type="submission" date="2023-07" db="EMBL/GenBank/DDBJ databases">
        <title>Genomic Encyclopedia of Type Strains, Phase IV (KMG-IV): sequencing the most valuable type-strain genomes for metagenomic binning, comparative biology and taxonomic classification.</title>
        <authorList>
            <person name="Goeker M."/>
        </authorList>
    </citation>
    <scope>NUCLEOTIDE SEQUENCE [LARGE SCALE GENOMIC DNA]</scope>
    <source>
        <strain evidence="2 3">DSM 338</strain>
    </source>
</reference>
<evidence type="ECO:0000313" key="3">
    <source>
        <dbReference type="Proteomes" id="UP001245370"/>
    </source>
</evidence>
<dbReference type="PROSITE" id="PS00018">
    <property type="entry name" value="EF_HAND_1"/>
    <property type="match status" value="1"/>
</dbReference>
<keyword evidence="3" id="KW-1185">Reference proteome</keyword>
<gene>
    <name evidence="2" type="ORF">GGQ86_004243</name>
</gene>
<dbReference type="RefSeq" id="WP_169124009.1">
    <property type="nucleotide sequence ID" value="NZ_BSDO01000008.1"/>
</dbReference>
<name>A0ABU1KM95_XANFL</name>
<dbReference type="SUPFAM" id="SSF47473">
    <property type="entry name" value="EF-hand"/>
    <property type="match status" value="1"/>
</dbReference>
<keyword evidence="1" id="KW-0732">Signal</keyword>
<dbReference type="GeneID" id="95765024"/>
<dbReference type="Gene3D" id="1.10.238.10">
    <property type="entry name" value="EF-hand"/>
    <property type="match status" value="1"/>
</dbReference>
<evidence type="ECO:0008006" key="4">
    <source>
        <dbReference type="Google" id="ProtNLM"/>
    </source>
</evidence>
<feature type="chain" id="PRO_5047060543" description="EF-hand domain-containing protein" evidence="1">
    <location>
        <begin position="25"/>
        <end position="134"/>
    </location>
</feature>
<dbReference type="InterPro" id="IPR018247">
    <property type="entry name" value="EF_Hand_1_Ca_BS"/>
</dbReference>
<dbReference type="InterPro" id="IPR011992">
    <property type="entry name" value="EF-hand-dom_pair"/>
</dbReference>
<protein>
    <recommendedName>
        <fullName evidence="4">EF-hand domain-containing protein</fullName>
    </recommendedName>
</protein>
<organism evidence="2 3">
    <name type="scientific">Xanthobacter flavus</name>
    <dbReference type="NCBI Taxonomy" id="281"/>
    <lineage>
        <taxon>Bacteria</taxon>
        <taxon>Pseudomonadati</taxon>
        <taxon>Pseudomonadota</taxon>
        <taxon>Alphaproteobacteria</taxon>
        <taxon>Hyphomicrobiales</taxon>
        <taxon>Xanthobacteraceae</taxon>
        <taxon>Xanthobacter</taxon>
    </lineage>
</organism>
<evidence type="ECO:0000256" key="1">
    <source>
        <dbReference type="SAM" id="SignalP"/>
    </source>
</evidence>
<proteinExistence type="predicted"/>